<proteinExistence type="predicted"/>
<evidence type="ECO:0000313" key="1">
    <source>
        <dbReference type="EMBL" id="KAJ7194990.1"/>
    </source>
</evidence>
<reference evidence="1" key="1">
    <citation type="submission" date="2023-03" db="EMBL/GenBank/DDBJ databases">
        <title>Massive genome expansion in bonnet fungi (Mycena s.s.) driven by repeated elements and novel gene families across ecological guilds.</title>
        <authorList>
            <consortium name="Lawrence Berkeley National Laboratory"/>
            <person name="Harder C.B."/>
            <person name="Miyauchi S."/>
            <person name="Viragh M."/>
            <person name="Kuo A."/>
            <person name="Thoen E."/>
            <person name="Andreopoulos B."/>
            <person name="Lu D."/>
            <person name="Skrede I."/>
            <person name="Drula E."/>
            <person name="Henrissat B."/>
            <person name="Morin E."/>
            <person name="Kohler A."/>
            <person name="Barry K."/>
            <person name="LaButti K."/>
            <person name="Morin E."/>
            <person name="Salamov A."/>
            <person name="Lipzen A."/>
            <person name="Mereny Z."/>
            <person name="Hegedus B."/>
            <person name="Baldrian P."/>
            <person name="Stursova M."/>
            <person name="Weitz H."/>
            <person name="Taylor A."/>
            <person name="Grigoriev I.V."/>
            <person name="Nagy L.G."/>
            <person name="Martin F."/>
            <person name="Kauserud H."/>
        </authorList>
    </citation>
    <scope>NUCLEOTIDE SEQUENCE</scope>
    <source>
        <strain evidence="1">9144</strain>
    </source>
</reference>
<evidence type="ECO:0000313" key="2">
    <source>
        <dbReference type="Proteomes" id="UP001219525"/>
    </source>
</evidence>
<organism evidence="1 2">
    <name type="scientific">Mycena pura</name>
    <dbReference type="NCBI Taxonomy" id="153505"/>
    <lineage>
        <taxon>Eukaryota</taxon>
        <taxon>Fungi</taxon>
        <taxon>Dikarya</taxon>
        <taxon>Basidiomycota</taxon>
        <taxon>Agaricomycotina</taxon>
        <taxon>Agaricomycetes</taxon>
        <taxon>Agaricomycetidae</taxon>
        <taxon>Agaricales</taxon>
        <taxon>Marasmiineae</taxon>
        <taxon>Mycenaceae</taxon>
        <taxon>Mycena</taxon>
    </lineage>
</organism>
<dbReference type="EMBL" id="JARJCW010000094">
    <property type="protein sequence ID" value="KAJ7194990.1"/>
    <property type="molecule type" value="Genomic_DNA"/>
</dbReference>
<protein>
    <submittedName>
        <fullName evidence="1">Uncharacterized protein</fullName>
    </submittedName>
</protein>
<dbReference type="Proteomes" id="UP001219525">
    <property type="component" value="Unassembled WGS sequence"/>
</dbReference>
<keyword evidence="2" id="KW-1185">Reference proteome</keyword>
<sequence>MPPRAAARVCLCVRAADRTFGGGRLRAPRGHAPPVLSVTSLQVPCIPSALQAPPRAATPPHKGVCDKLRVRGRAGPGVHARWRWVWTANILTDMSVPKIPHEYIRLTINIKC</sequence>
<accession>A0AAD6Y3P1</accession>
<comment type="caution">
    <text evidence="1">The sequence shown here is derived from an EMBL/GenBank/DDBJ whole genome shotgun (WGS) entry which is preliminary data.</text>
</comment>
<name>A0AAD6Y3P1_9AGAR</name>
<dbReference type="AlphaFoldDB" id="A0AAD6Y3P1"/>
<gene>
    <name evidence="1" type="ORF">GGX14DRAFT_404346</name>
</gene>